<protein>
    <submittedName>
        <fullName evidence="1">Uncharacterized protein</fullName>
    </submittedName>
</protein>
<comment type="caution">
    <text evidence="1">The sequence shown here is derived from an EMBL/GenBank/DDBJ whole genome shotgun (WGS) entry which is preliminary data.</text>
</comment>
<dbReference type="Proteomes" id="UP000177376">
    <property type="component" value="Unassembled WGS sequence"/>
</dbReference>
<reference evidence="1 2" key="1">
    <citation type="journal article" date="2016" name="Nat. Commun.">
        <title>Thousands of microbial genomes shed light on interconnected biogeochemical processes in an aquifer system.</title>
        <authorList>
            <person name="Anantharaman K."/>
            <person name="Brown C.T."/>
            <person name="Hug L.A."/>
            <person name="Sharon I."/>
            <person name="Castelle C.J."/>
            <person name="Probst A.J."/>
            <person name="Thomas B.C."/>
            <person name="Singh A."/>
            <person name="Wilkins M.J."/>
            <person name="Karaoz U."/>
            <person name="Brodie E.L."/>
            <person name="Williams K.H."/>
            <person name="Hubbard S.S."/>
            <person name="Banfield J.F."/>
        </authorList>
    </citation>
    <scope>NUCLEOTIDE SEQUENCE [LARGE SCALE GENOMIC DNA]</scope>
</reference>
<sequence>MHHHISRCCKAPVLEDTDQTGFVCQQCRRACKIIMFKYDLFLNGPPDRYSNVLWKAAIKTTFPDLIIYDPEDDSSEDWFTQDHKRKNNLETIERAIADSTAMVTLLPNHPLPPVGLYAGMHWLHHHCRGCLIFLWRQPQGQKVVYVEECYSHLGQVFYSLDETVKYLAQILGL</sequence>
<dbReference type="EMBL" id="MHIM01000015">
    <property type="protein sequence ID" value="OGY52578.1"/>
    <property type="molecule type" value="Genomic_DNA"/>
</dbReference>
<evidence type="ECO:0000313" key="2">
    <source>
        <dbReference type="Proteomes" id="UP000177376"/>
    </source>
</evidence>
<evidence type="ECO:0000313" key="1">
    <source>
        <dbReference type="EMBL" id="OGY52578.1"/>
    </source>
</evidence>
<gene>
    <name evidence="1" type="ORF">A3A02_00940</name>
</gene>
<proteinExistence type="predicted"/>
<name>A0A1G1YJQ0_9BACT</name>
<organism evidence="1 2">
    <name type="scientific">Candidatus Buchananbacteria bacterium RIFCSPLOWO2_01_FULL_39_33</name>
    <dbReference type="NCBI Taxonomy" id="1797543"/>
    <lineage>
        <taxon>Bacteria</taxon>
        <taxon>Candidatus Buchananiibacteriota</taxon>
    </lineage>
</organism>
<dbReference type="AlphaFoldDB" id="A0A1G1YJQ0"/>
<accession>A0A1G1YJQ0</accession>